<evidence type="ECO:0000256" key="1">
    <source>
        <dbReference type="ARBA" id="ARBA00008580"/>
    </source>
</evidence>
<dbReference type="CDD" id="cd22231">
    <property type="entry name" value="RHH_NikR_HicB-like"/>
    <property type="match status" value="1"/>
</dbReference>
<accession>A0ABU0J4F0</accession>
<dbReference type="PANTHER" id="PTHR36582">
    <property type="entry name" value="ANTITOXIN PARD"/>
    <property type="match status" value="1"/>
</dbReference>
<keyword evidence="2" id="KW-1277">Toxin-antitoxin system</keyword>
<comment type="similarity">
    <text evidence="1">Belongs to the ParD antitoxin family.</text>
</comment>
<gene>
    <name evidence="4" type="ORF">QO011_002159</name>
</gene>
<dbReference type="InterPro" id="IPR002145">
    <property type="entry name" value="CopG"/>
</dbReference>
<dbReference type="Proteomes" id="UP001242480">
    <property type="component" value="Unassembled WGS sequence"/>
</dbReference>
<dbReference type="EMBL" id="JAUSVX010000003">
    <property type="protein sequence ID" value="MDQ0469148.1"/>
    <property type="molecule type" value="Genomic_DNA"/>
</dbReference>
<reference evidence="4 5" key="1">
    <citation type="submission" date="2023-07" db="EMBL/GenBank/DDBJ databases">
        <title>Genomic Encyclopedia of Type Strains, Phase IV (KMG-IV): sequencing the most valuable type-strain genomes for metagenomic binning, comparative biology and taxonomic classification.</title>
        <authorList>
            <person name="Goeker M."/>
        </authorList>
    </citation>
    <scope>NUCLEOTIDE SEQUENCE [LARGE SCALE GENOMIC DNA]</scope>
    <source>
        <strain evidence="4 5">DSM 19619</strain>
    </source>
</reference>
<organism evidence="4 5">
    <name type="scientific">Labrys wisconsinensis</name>
    <dbReference type="NCBI Taxonomy" id="425677"/>
    <lineage>
        <taxon>Bacteria</taxon>
        <taxon>Pseudomonadati</taxon>
        <taxon>Pseudomonadota</taxon>
        <taxon>Alphaproteobacteria</taxon>
        <taxon>Hyphomicrobiales</taxon>
        <taxon>Xanthobacteraceae</taxon>
        <taxon>Labrys</taxon>
    </lineage>
</organism>
<evidence type="ECO:0000259" key="3">
    <source>
        <dbReference type="Pfam" id="PF01402"/>
    </source>
</evidence>
<evidence type="ECO:0000313" key="5">
    <source>
        <dbReference type="Proteomes" id="UP001242480"/>
    </source>
</evidence>
<dbReference type="InterPro" id="IPR038296">
    <property type="entry name" value="ParD_sf"/>
</dbReference>
<proteinExistence type="inferred from homology"/>
<dbReference type="NCBIfam" id="TIGR02606">
    <property type="entry name" value="antidote_CC2985"/>
    <property type="match status" value="1"/>
</dbReference>
<dbReference type="Pfam" id="PF01402">
    <property type="entry name" value="RHH_1"/>
    <property type="match status" value="1"/>
</dbReference>
<dbReference type="SUPFAM" id="SSF47598">
    <property type="entry name" value="Ribbon-helix-helix"/>
    <property type="match status" value="1"/>
</dbReference>
<keyword evidence="5" id="KW-1185">Reference proteome</keyword>
<feature type="domain" description="Ribbon-helix-helix protein CopG" evidence="3">
    <location>
        <begin position="6"/>
        <end position="45"/>
    </location>
</feature>
<protein>
    <submittedName>
        <fullName evidence="4">Addiction module CopG family antidote</fullName>
    </submittedName>
</protein>
<evidence type="ECO:0000313" key="4">
    <source>
        <dbReference type="EMBL" id="MDQ0469148.1"/>
    </source>
</evidence>
<sequence length="91" mass="10197">MRTTQQFSITLPHDMAEAVERKIASGSYASVSEVMRDGVRALLERDAAVERWLREEVLAGHAEYMADPDKGIPAEEILDRIKARRAPPESC</sequence>
<dbReference type="Gene3D" id="6.10.10.120">
    <property type="entry name" value="Antitoxin ParD1-like"/>
    <property type="match status" value="1"/>
</dbReference>
<dbReference type="RefSeq" id="WP_307271433.1">
    <property type="nucleotide sequence ID" value="NZ_JAUSVX010000003.1"/>
</dbReference>
<name>A0ABU0J4F0_9HYPH</name>
<comment type="caution">
    <text evidence="4">The sequence shown here is derived from an EMBL/GenBank/DDBJ whole genome shotgun (WGS) entry which is preliminary data.</text>
</comment>
<evidence type="ECO:0000256" key="2">
    <source>
        <dbReference type="ARBA" id="ARBA00022649"/>
    </source>
</evidence>
<dbReference type="InterPro" id="IPR022789">
    <property type="entry name" value="ParD"/>
</dbReference>
<dbReference type="InterPro" id="IPR010985">
    <property type="entry name" value="Ribbon_hlx_hlx"/>
</dbReference>
<dbReference type="PANTHER" id="PTHR36582:SF2">
    <property type="entry name" value="ANTITOXIN PARD"/>
    <property type="match status" value="1"/>
</dbReference>